<evidence type="ECO:0000313" key="2">
    <source>
        <dbReference type="EMBL" id="QLB41613.1"/>
    </source>
</evidence>
<gene>
    <name evidence="2" type="ORF">HV560_01535</name>
</gene>
<dbReference type="KEGG" id="mpeg:HV560_01535"/>
<reference evidence="2 3" key="1">
    <citation type="submission" date="2020-06" db="EMBL/GenBank/DDBJ databases">
        <title>Mannheimia pernigra sp. nov. isolated from bovine respiratory tract.</title>
        <authorList>
            <person name="Kuhnert P."/>
            <person name="Akarsu-Egger H."/>
        </authorList>
    </citation>
    <scope>NUCLEOTIDE SEQUENCE [LARGE SCALE GENOMIC DNA]</scope>
    <source>
        <strain evidence="2 3">17CN0883</strain>
    </source>
</reference>
<proteinExistence type="predicted"/>
<accession>A0ABD7A616</accession>
<protein>
    <submittedName>
        <fullName evidence="2">Uncharacterized protein</fullName>
    </submittedName>
</protein>
<organism evidence="2 3">
    <name type="scientific">Mannheimia pernigra</name>
    <dbReference type="NCBI Taxonomy" id="111844"/>
    <lineage>
        <taxon>Bacteria</taxon>
        <taxon>Pseudomonadati</taxon>
        <taxon>Pseudomonadota</taxon>
        <taxon>Gammaproteobacteria</taxon>
        <taxon>Pasteurellales</taxon>
        <taxon>Pasteurellaceae</taxon>
        <taxon>Mannheimia</taxon>
    </lineage>
</organism>
<evidence type="ECO:0000256" key="1">
    <source>
        <dbReference type="SAM" id="SignalP"/>
    </source>
</evidence>
<evidence type="ECO:0000313" key="3">
    <source>
        <dbReference type="Proteomes" id="UP000509784"/>
    </source>
</evidence>
<dbReference type="RefSeq" id="WP_176807716.1">
    <property type="nucleotide sequence ID" value="NZ_CP055302.1"/>
</dbReference>
<sequence>MKYYLISFALLGFSSFASANEALITLFECTTNKQQHLSLIASKGPTLNFRRQGEVEYQQDVDKAYLYQYANGTQLMVPHKGKWYLFEETEATTGVTHVELVVRNAKTGRVLEYQECESDAISLIPQLSTNDVKPIPDDLAEWLFEVSNKYVP</sequence>
<keyword evidence="1" id="KW-0732">Signal</keyword>
<dbReference type="Proteomes" id="UP000509784">
    <property type="component" value="Chromosome"/>
</dbReference>
<name>A0ABD7A616_9PAST</name>
<feature type="chain" id="PRO_5044788441" evidence="1">
    <location>
        <begin position="20"/>
        <end position="152"/>
    </location>
</feature>
<dbReference type="AlphaFoldDB" id="A0ABD7A616"/>
<feature type="signal peptide" evidence="1">
    <location>
        <begin position="1"/>
        <end position="19"/>
    </location>
</feature>
<dbReference type="EMBL" id="CP055305">
    <property type="protein sequence ID" value="QLB41613.1"/>
    <property type="molecule type" value="Genomic_DNA"/>
</dbReference>